<evidence type="ECO:0000313" key="4">
    <source>
        <dbReference type="Proteomes" id="UP000324585"/>
    </source>
</evidence>
<evidence type="ECO:0000256" key="1">
    <source>
        <dbReference type="SAM" id="MobiDB-lite"/>
    </source>
</evidence>
<name>A0A5J4YQ66_PORPP</name>
<dbReference type="Proteomes" id="UP000324585">
    <property type="component" value="Unassembled WGS sequence"/>
</dbReference>
<protein>
    <submittedName>
        <fullName evidence="3">Uncharacterized protein</fullName>
    </submittedName>
</protein>
<gene>
    <name evidence="2" type="ORF">FVE85_4609</name>
    <name evidence="3" type="ORF">FVE85_4798</name>
</gene>
<comment type="caution">
    <text evidence="3">The sequence shown here is derived from an EMBL/GenBank/DDBJ whole genome shotgun (WGS) entry which is preliminary data.</text>
</comment>
<sequence>MVETQQGDKSIEASIIAFDSLCSKILDMRSAVKLDRFVWVLNERLRIEVLLRQPSTHGDGLTNALAVDSAFKTGQRRVGGHSLGGVPDGRVPVELGATEQTRKKKTSN</sequence>
<dbReference type="EMBL" id="VRMN01000006">
    <property type="protein sequence ID" value="KAA8493661.1"/>
    <property type="molecule type" value="Genomic_DNA"/>
</dbReference>
<dbReference type="EMBL" id="VRMN01000006">
    <property type="protein sequence ID" value="KAA8493472.1"/>
    <property type="molecule type" value="Genomic_DNA"/>
</dbReference>
<proteinExistence type="predicted"/>
<reference evidence="4" key="1">
    <citation type="journal article" date="2019" name="Nat. Commun.">
        <title>Expansion of phycobilisome linker gene families in mesophilic red algae.</title>
        <authorList>
            <person name="Lee J."/>
            <person name="Kim D."/>
            <person name="Bhattacharya D."/>
            <person name="Yoon H.S."/>
        </authorList>
    </citation>
    <scope>NUCLEOTIDE SEQUENCE [LARGE SCALE GENOMIC DNA]</scope>
    <source>
        <strain evidence="4">CCMP 1328</strain>
    </source>
</reference>
<organism evidence="3 4">
    <name type="scientific">Porphyridium purpureum</name>
    <name type="common">Red alga</name>
    <name type="synonym">Porphyridium cruentum</name>
    <dbReference type="NCBI Taxonomy" id="35688"/>
    <lineage>
        <taxon>Eukaryota</taxon>
        <taxon>Rhodophyta</taxon>
        <taxon>Bangiophyceae</taxon>
        <taxon>Porphyridiales</taxon>
        <taxon>Porphyridiaceae</taxon>
        <taxon>Porphyridium</taxon>
    </lineage>
</organism>
<keyword evidence="4" id="KW-1185">Reference proteome</keyword>
<evidence type="ECO:0000313" key="3">
    <source>
        <dbReference type="EMBL" id="KAA8493661.1"/>
    </source>
</evidence>
<dbReference type="AlphaFoldDB" id="A0A5J4YQ66"/>
<reference evidence="3" key="2">
    <citation type="submission" date="2019-09" db="EMBL/GenBank/DDBJ databases">
        <title>Expansion of phycobilisome linker gene families in mesophilic red algae.</title>
        <authorList>
            <person name="Lee J."/>
        </authorList>
    </citation>
    <scope>NUCLEOTIDE SEQUENCE [LARGE SCALE GENOMIC DNA]</scope>
    <source>
        <strain evidence="3">CCMP 1328</strain>
        <tissue evidence="3">Unicellular</tissue>
    </source>
</reference>
<feature type="region of interest" description="Disordered" evidence="1">
    <location>
        <begin position="78"/>
        <end position="108"/>
    </location>
</feature>
<accession>A0A5J4YQ66</accession>
<evidence type="ECO:0000313" key="2">
    <source>
        <dbReference type="EMBL" id="KAA8493472.1"/>
    </source>
</evidence>